<comment type="caution">
    <text evidence="1">The sequence shown here is derived from an EMBL/GenBank/DDBJ whole genome shotgun (WGS) entry which is preliminary data.</text>
</comment>
<dbReference type="Proteomes" id="UP001168146">
    <property type="component" value="Unassembled WGS sequence"/>
</dbReference>
<dbReference type="EMBL" id="JASUXU010000194">
    <property type="protein sequence ID" value="KAK0302335.1"/>
    <property type="molecule type" value="Genomic_DNA"/>
</dbReference>
<evidence type="ECO:0000313" key="1">
    <source>
        <dbReference type="EMBL" id="KAK0302335.1"/>
    </source>
</evidence>
<organism evidence="1 2">
    <name type="scientific">Friedmanniomyces endolithicus</name>
    <dbReference type="NCBI Taxonomy" id="329885"/>
    <lineage>
        <taxon>Eukaryota</taxon>
        <taxon>Fungi</taxon>
        <taxon>Dikarya</taxon>
        <taxon>Ascomycota</taxon>
        <taxon>Pezizomycotina</taxon>
        <taxon>Dothideomycetes</taxon>
        <taxon>Dothideomycetidae</taxon>
        <taxon>Mycosphaerellales</taxon>
        <taxon>Teratosphaeriaceae</taxon>
        <taxon>Friedmanniomyces</taxon>
    </lineage>
</organism>
<sequence length="135" mass="15029">MTVTMWMIEPAIAALHVYGNSLDLMNAERKFSKLINVIDPLTMTSHNAKVTNNQMRGRWAGWLAWKEYEDTKAGNPSCVSCNLCGPSVMFAIHRTSSKVIQTTTTPKSIYTLANYPAKMNHIIRPGPSSCRSPRG</sequence>
<accession>A0AAN6F4X0</accession>
<reference evidence="1" key="1">
    <citation type="submission" date="2021-12" db="EMBL/GenBank/DDBJ databases">
        <title>Black yeast isolated from Biological Soil Crust.</title>
        <authorList>
            <person name="Kurbessoian T."/>
        </authorList>
    </citation>
    <scope>NUCLEOTIDE SEQUENCE</scope>
    <source>
        <strain evidence="1">CCFEE 5208</strain>
    </source>
</reference>
<dbReference type="AlphaFoldDB" id="A0AAN6F4X0"/>
<evidence type="ECO:0000313" key="2">
    <source>
        <dbReference type="Proteomes" id="UP001168146"/>
    </source>
</evidence>
<name>A0AAN6F4X0_9PEZI</name>
<proteinExistence type="predicted"/>
<gene>
    <name evidence="1" type="ORF">LTR82_017905</name>
</gene>
<protein>
    <submittedName>
        <fullName evidence="1">Uncharacterized protein</fullName>
    </submittedName>
</protein>